<evidence type="ECO:0000313" key="3">
    <source>
        <dbReference type="Proteomes" id="UP000314982"/>
    </source>
</evidence>
<dbReference type="AlphaFoldDB" id="A0A4W5L886"/>
<dbReference type="Pfam" id="PF12877">
    <property type="entry name" value="KIAA1549"/>
    <property type="match status" value="1"/>
</dbReference>
<dbReference type="STRING" id="62062.ENSHHUP00000021926"/>
<reference evidence="3" key="1">
    <citation type="submission" date="2018-06" db="EMBL/GenBank/DDBJ databases">
        <title>Genome assembly of Danube salmon.</title>
        <authorList>
            <person name="Macqueen D.J."/>
            <person name="Gundappa M.K."/>
        </authorList>
    </citation>
    <scope>NUCLEOTIDE SEQUENCE [LARGE SCALE GENOMIC DNA]</scope>
</reference>
<proteinExistence type="predicted"/>
<sequence>MNSILHTDPPSPTTPGESRKRGRRSPRGRRRQQGNGSLPDTDRLTDRDCLLTDHSATYRKYPGLNNVAYMSDPDLPPDHGSPSPNDEVFDHAPPPPPYVPPQPSIEEARQQMHSLLDDAFALVSPSSQGMNGSISKIWCMCVFQAGPGFGGLCYCRGAAAGFCLCQQGAV</sequence>
<protein>
    <submittedName>
        <fullName evidence="2">Uncharacterized protein</fullName>
    </submittedName>
</protein>
<accession>A0A4W5L886</accession>
<dbReference type="PANTHER" id="PTHR21590">
    <property type="entry name" value="SEA DOMAIN-CONTAINING PROTEIN"/>
    <property type="match status" value="1"/>
</dbReference>
<feature type="region of interest" description="Disordered" evidence="1">
    <location>
        <begin position="1"/>
        <end position="48"/>
    </location>
</feature>
<reference evidence="2" key="3">
    <citation type="submission" date="2025-09" db="UniProtKB">
        <authorList>
            <consortium name="Ensembl"/>
        </authorList>
    </citation>
    <scope>IDENTIFICATION</scope>
</reference>
<reference evidence="2" key="2">
    <citation type="submission" date="2025-08" db="UniProtKB">
        <authorList>
            <consortium name="Ensembl"/>
        </authorList>
    </citation>
    <scope>IDENTIFICATION</scope>
</reference>
<feature type="region of interest" description="Disordered" evidence="1">
    <location>
        <begin position="62"/>
        <end position="98"/>
    </location>
</feature>
<dbReference type="InterPro" id="IPR024606">
    <property type="entry name" value="KIAA1549"/>
</dbReference>
<dbReference type="PANTHER" id="PTHR21590:SF4">
    <property type="entry name" value="UPF0606 PROTEIN KIAA1549"/>
    <property type="match status" value="1"/>
</dbReference>
<dbReference type="GeneTree" id="ENSGT00530000063472"/>
<name>A0A4W5L886_9TELE</name>
<dbReference type="Proteomes" id="UP000314982">
    <property type="component" value="Unassembled WGS sequence"/>
</dbReference>
<organism evidence="2 3">
    <name type="scientific">Hucho hucho</name>
    <name type="common">huchen</name>
    <dbReference type="NCBI Taxonomy" id="62062"/>
    <lineage>
        <taxon>Eukaryota</taxon>
        <taxon>Metazoa</taxon>
        <taxon>Chordata</taxon>
        <taxon>Craniata</taxon>
        <taxon>Vertebrata</taxon>
        <taxon>Euteleostomi</taxon>
        <taxon>Actinopterygii</taxon>
        <taxon>Neopterygii</taxon>
        <taxon>Teleostei</taxon>
        <taxon>Protacanthopterygii</taxon>
        <taxon>Salmoniformes</taxon>
        <taxon>Salmonidae</taxon>
        <taxon>Salmoninae</taxon>
        <taxon>Hucho</taxon>
    </lineage>
</organism>
<dbReference type="Ensembl" id="ENSHHUT00000022751.1">
    <property type="protein sequence ID" value="ENSHHUP00000021926.1"/>
    <property type="gene ID" value="ENSHHUG00000013736.1"/>
</dbReference>
<evidence type="ECO:0000313" key="2">
    <source>
        <dbReference type="Ensembl" id="ENSHHUP00000021926.1"/>
    </source>
</evidence>
<keyword evidence="3" id="KW-1185">Reference proteome</keyword>
<evidence type="ECO:0000256" key="1">
    <source>
        <dbReference type="SAM" id="MobiDB-lite"/>
    </source>
</evidence>
<feature type="compositionally biased region" description="Basic residues" evidence="1">
    <location>
        <begin position="20"/>
        <end position="32"/>
    </location>
</feature>